<reference evidence="2 3" key="1">
    <citation type="submission" date="2016-04" db="EMBL/GenBank/DDBJ databases">
        <title>Chloroflexus islandicus sp. nov., a thermophilic filamentous anoxygenic phototrophic bacterium from geyser Strokkur (Iceland).</title>
        <authorList>
            <person name="Gaisin V.A."/>
            <person name="Kalashnikov A.M."/>
            <person name="Sukhacheva M.V."/>
            <person name="Grouzdev D.S."/>
            <person name="Ivanov T.M."/>
            <person name="Kuznetsov B."/>
            <person name="Gorlenko V.M."/>
        </authorList>
    </citation>
    <scope>NUCLEOTIDE SEQUENCE [LARGE SCALE GENOMIC DNA]</scope>
    <source>
        <strain evidence="3">isl-2</strain>
    </source>
</reference>
<dbReference type="Proteomes" id="UP000078287">
    <property type="component" value="Unassembled WGS sequence"/>
</dbReference>
<gene>
    <name evidence="2" type="ORF">A6A03_10835</name>
</gene>
<feature type="compositionally biased region" description="Acidic residues" evidence="1">
    <location>
        <begin position="621"/>
        <end position="635"/>
    </location>
</feature>
<evidence type="ECO:0000256" key="1">
    <source>
        <dbReference type="SAM" id="MobiDB-lite"/>
    </source>
</evidence>
<dbReference type="EMBL" id="LWQS01000039">
    <property type="protein sequence ID" value="OAN47112.1"/>
    <property type="molecule type" value="Genomic_DNA"/>
</dbReference>
<accession>A0A178MEA3</accession>
<name>A0A178MEA3_9CHLR</name>
<protein>
    <submittedName>
        <fullName evidence="2">Uncharacterized protein</fullName>
    </submittedName>
</protein>
<dbReference type="OrthoDB" id="137092at2"/>
<keyword evidence="3" id="KW-1185">Reference proteome</keyword>
<organism evidence="2 3">
    <name type="scientific">Chloroflexus islandicus</name>
    <dbReference type="NCBI Taxonomy" id="1707952"/>
    <lineage>
        <taxon>Bacteria</taxon>
        <taxon>Bacillati</taxon>
        <taxon>Chloroflexota</taxon>
        <taxon>Chloroflexia</taxon>
        <taxon>Chloroflexales</taxon>
        <taxon>Chloroflexineae</taxon>
        <taxon>Chloroflexaceae</taxon>
        <taxon>Chloroflexus</taxon>
    </lineage>
</organism>
<evidence type="ECO:0000313" key="3">
    <source>
        <dbReference type="Proteomes" id="UP000078287"/>
    </source>
</evidence>
<dbReference type="AlphaFoldDB" id="A0A178MEA3"/>
<comment type="caution">
    <text evidence="2">The sequence shown here is derived from an EMBL/GenBank/DDBJ whole genome shotgun (WGS) entry which is preliminary data.</text>
</comment>
<dbReference type="STRING" id="1707952.A6A03_10835"/>
<evidence type="ECO:0000313" key="2">
    <source>
        <dbReference type="EMBL" id="OAN47112.1"/>
    </source>
</evidence>
<sequence length="653" mass="72762">MTATTGTLADEVWRLMTAQGILFAVDAPIRQTLQNLVEFFAARWQRDPAQVRAELEAALAADERFTREEVNGQVIFVTSRQGRYVPRDTTDIHTFKQRLYEPEKPLPIDDLSVVVSTSRPAITTVEPVYISDYWIEQARLVTAKAAEHEPVVEPPAPVEPASEVAPEVAEQPVAAPATPVAVEPPSAAPIIAETVAAPVEPVVAAEPVPAEPAPPPAVPAERSTILVVDGMAIDLSRSPAEIVAEYGPALERILAERLEQDPLRRIVSFGRMHYPEDKLTSFGKNDLRKIRDYILERNEPLLDTEIVADLYYHNPRQSDYEGFRFSLNYRLSREKDFEFVGVEGANIWSTKGLPAIGSKRVKAAEMGQLTSYLIEGFDDSLAEQSAESIAASGSVTRLLTFFEWEFGVLPLDAALTALLPKPVFPDQRSAVLRFESPQHFGTYLVEVRYPTGNRGGWLQGLEDFFREHLVPGALITISRGEAVNVFTITYEEASETTGRLLTLDEKKNKFAFANMTFYCAVDDDLLPEQNRYGKLRNLKAFPMGERRKAEMILEHVCETMGERGGSREQPVYRVSFADIFMAYNVLRPASRSFLLALLANHPAIAADPAAEGVYLFTPPPEETDEAEAVEEDEDLPIQPALRRRSGRYIEEDE</sequence>
<dbReference type="RefSeq" id="WP_066784823.1">
    <property type="nucleotide sequence ID" value="NZ_LWQS01000039.1"/>
</dbReference>
<proteinExistence type="predicted"/>
<feature type="region of interest" description="Disordered" evidence="1">
    <location>
        <begin position="618"/>
        <end position="653"/>
    </location>
</feature>